<organism evidence="1 2">
    <name type="scientific">Punica granatum</name>
    <name type="common">Pomegranate</name>
    <dbReference type="NCBI Taxonomy" id="22663"/>
    <lineage>
        <taxon>Eukaryota</taxon>
        <taxon>Viridiplantae</taxon>
        <taxon>Streptophyta</taxon>
        <taxon>Embryophyta</taxon>
        <taxon>Tracheophyta</taxon>
        <taxon>Spermatophyta</taxon>
        <taxon>Magnoliopsida</taxon>
        <taxon>eudicotyledons</taxon>
        <taxon>Gunneridae</taxon>
        <taxon>Pentapetalae</taxon>
        <taxon>rosids</taxon>
        <taxon>malvids</taxon>
        <taxon>Myrtales</taxon>
        <taxon>Lythraceae</taxon>
        <taxon>Punica</taxon>
    </lineage>
</organism>
<protein>
    <submittedName>
        <fullName evidence="1">Uncharacterized protein</fullName>
    </submittedName>
</protein>
<name>A0A2I0IHK5_PUNGR</name>
<sequence>METAFLRTGGLICLPKSPRRTTAFLSSSNGLKHRALSLKTTSLSGFPLSLKNSYKFNGFTSNPGGVFQKNRSFHICRAETAAAASADGQPLFAEPEKPKIFGIETVTFKKIIPLGL</sequence>
<evidence type="ECO:0000313" key="2">
    <source>
        <dbReference type="Proteomes" id="UP000233551"/>
    </source>
</evidence>
<dbReference type="Proteomes" id="UP000233551">
    <property type="component" value="Unassembled WGS sequence"/>
</dbReference>
<feature type="non-terminal residue" evidence="1">
    <location>
        <position position="116"/>
    </location>
</feature>
<dbReference type="STRING" id="22663.A0A2I0IHK5"/>
<gene>
    <name evidence="1" type="ORF">CRG98_036232</name>
</gene>
<accession>A0A2I0IHK5</accession>
<keyword evidence="2" id="KW-1185">Reference proteome</keyword>
<proteinExistence type="predicted"/>
<evidence type="ECO:0000313" key="1">
    <source>
        <dbReference type="EMBL" id="PKI43475.1"/>
    </source>
</evidence>
<comment type="caution">
    <text evidence="1">The sequence shown here is derived from an EMBL/GenBank/DDBJ whole genome shotgun (WGS) entry which is preliminary data.</text>
</comment>
<dbReference type="AlphaFoldDB" id="A0A2I0IHK5"/>
<dbReference type="EMBL" id="PGOL01003048">
    <property type="protein sequence ID" value="PKI43475.1"/>
    <property type="molecule type" value="Genomic_DNA"/>
</dbReference>
<reference evidence="1 2" key="1">
    <citation type="submission" date="2017-11" db="EMBL/GenBank/DDBJ databases">
        <title>De-novo sequencing of pomegranate (Punica granatum L.) genome.</title>
        <authorList>
            <person name="Akparov Z."/>
            <person name="Amiraslanov A."/>
            <person name="Hajiyeva S."/>
            <person name="Abbasov M."/>
            <person name="Kaur K."/>
            <person name="Hamwieh A."/>
            <person name="Solovyev V."/>
            <person name="Salamov A."/>
            <person name="Braich B."/>
            <person name="Kosarev P."/>
            <person name="Mahmoud A."/>
            <person name="Hajiyev E."/>
            <person name="Babayeva S."/>
            <person name="Izzatullayeva V."/>
            <person name="Mammadov A."/>
            <person name="Mammadov A."/>
            <person name="Sharifova S."/>
            <person name="Ojaghi J."/>
            <person name="Eynullazada K."/>
            <person name="Bayramov B."/>
            <person name="Abdulazimova A."/>
            <person name="Shahmuradov I."/>
        </authorList>
    </citation>
    <scope>NUCLEOTIDE SEQUENCE [LARGE SCALE GENOMIC DNA]</scope>
    <source>
        <strain evidence="2">cv. AG2017</strain>
        <tissue evidence="1">Leaf</tissue>
    </source>
</reference>